<feature type="region of interest" description="Disordered" evidence="1">
    <location>
        <begin position="36"/>
        <end position="65"/>
    </location>
</feature>
<sequence length="281" mass="32405">QTVSLGEDYVETICGDIHEELIYTYEVCETISDNPFVDPYDEKDNKTVPEEDKGDGSEEEHIDSDDLTDKEKCINDFLTSKGNTFVKEIMQNFKGNSEFDIKIQSVDRIFGENNDDLNGETRFTLGNEIIFIDISSYQANQNSALEVARTILHEYIHADMLRKLNTSDQTNEVLDFIKTYEKYKQTKFEPTAQHETMAELYLKSMEDALKDFYKNVLVGDYNYNTNNGTNPLPDSFYEALAWRGLKDHNVQAYKDLSNTKKQELEKALTDHFHSITKSCPN</sequence>
<feature type="compositionally biased region" description="Basic and acidic residues" evidence="1">
    <location>
        <begin position="40"/>
        <end position="56"/>
    </location>
</feature>
<evidence type="ECO:0000256" key="1">
    <source>
        <dbReference type="SAM" id="MobiDB-lite"/>
    </source>
</evidence>
<comment type="caution">
    <text evidence="2">The sequence shown here is derived from an EMBL/GenBank/DDBJ whole genome shotgun (WGS) entry which is preliminary data.</text>
</comment>
<protein>
    <submittedName>
        <fullName evidence="2">Uncharacterized protein</fullName>
    </submittedName>
</protein>
<dbReference type="AlphaFoldDB" id="A0A3N4NGC1"/>
<evidence type="ECO:0000313" key="2">
    <source>
        <dbReference type="EMBL" id="RPD91170.1"/>
    </source>
</evidence>
<evidence type="ECO:0000313" key="3">
    <source>
        <dbReference type="Proteomes" id="UP000270856"/>
    </source>
</evidence>
<reference evidence="2 3" key="1">
    <citation type="submission" date="2018-11" db="EMBL/GenBank/DDBJ databases">
        <title>Aureibaculum marinum gen. nov., sp. nov., a member of the family Flavobacteriaceae isolated from the Bohai Sea.</title>
        <authorList>
            <person name="Ji X."/>
        </authorList>
    </citation>
    <scope>NUCLEOTIDE SEQUENCE [LARGE SCALE GENOMIC DNA]</scope>
    <source>
        <strain evidence="2 3">BH-SD17</strain>
    </source>
</reference>
<dbReference type="EMBL" id="RPFJ01000093">
    <property type="protein sequence ID" value="RPD91170.1"/>
    <property type="molecule type" value="Genomic_DNA"/>
</dbReference>
<feature type="non-terminal residue" evidence="2">
    <location>
        <position position="1"/>
    </location>
</feature>
<keyword evidence="3" id="KW-1185">Reference proteome</keyword>
<accession>A0A3N4NGC1</accession>
<dbReference type="Proteomes" id="UP000270856">
    <property type="component" value="Unassembled WGS sequence"/>
</dbReference>
<organism evidence="2 3">
    <name type="scientific">Aureibaculum marinum</name>
    <dbReference type="NCBI Taxonomy" id="2487930"/>
    <lineage>
        <taxon>Bacteria</taxon>
        <taxon>Pseudomonadati</taxon>
        <taxon>Bacteroidota</taxon>
        <taxon>Flavobacteriia</taxon>
        <taxon>Flavobacteriales</taxon>
        <taxon>Flavobacteriaceae</taxon>
        <taxon>Aureibaculum</taxon>
    </lineage>
</organism>
<gene>
    <name evidence="2" type="ORF">EGM88_15150</name>
</gene>
<name>A0A3N4NGC1_9FLAO</name>
<proteinExistence type="predicted"/>